<proteinExistence type="predicted"/>
<evidence type="ECO:0000313" key="2">
    <source>
        <dbReference type="Proteomes" id="UP000499080"/>
    </source>
</evidence>
<dbReference type="InterPro" id="IPR036397">
    <property type="entry name" value="RNaseH_sf"/>
</dbReference>
<dbReference type="PANTHER" id="PTHR47326:SF1">
    <property type="entry name" value="HTH PSQ-TYPE DOMAIN-CONTAINING PROTEIN"/>
    <property type="match status" value="1"/>
</dbReference>
<accession>A0A4Y2Q560</accession>
<name>A0A4Y2Q560_ARAVE</name>
<dbReference type="GO" id="GO:0003676">
    <property type="term" value="F:nucleic acid binding"/>
    <property type="evidence" value="ECO:0007669"/>
    <property type="project" value="InterPro"/>
</dbReference>
<comment type="caution">
    <text evidence="1">The sequence shown here is derived from an EMBL/GenBank/DDBJ whole genome shotgun (WGS) entry which is preliminary data.</text>
</comment>
<dbReference type="Gene3D" id="3.30.420.10">
    <property type="entry name" value="Ribonuclease H-like superfamily/Ribonuclease H"/>
    <property type="match status" value="1"/>
</dbReference>
<evidence type="ECO:0000313" key="1">
    <source>
        <dbReference type="EMBL" id="GBN58362.1"/>
    </source>
</evidence>
<organism evidence="1 2">
    <name type="scientific">Araneus ventricosus</name>
    <name type="common">Orbweaver spider</name>
    <name type="synonym">Epeira ventricosa</name>
    <dbReference type="NCBI Taxonomy" id="182803"/>
    <lineage>
        <taxon>Eukaryota</taxon>
        <taxon>Metazoa</taxon>
        <taxon>Ecdysozoa</taxon>
        <taxon>Arthropoda</taxon>
        <taxon>Chelicerata</taxon>
        <taxon>Arachnida</taxon>
        <taxon>Araneae</taxon>
        <taxon>Araneomorphae</taxon>
        <taxon>Entelegynae</taxon>
        <taxon>Araneoidea</taxon>
        <taxon>Araneidae</taxon>
        <taxon>Araneus</taxon>
    </lineage>
</organism>
<dbReference type="EMBL" id="BGPR01012920">
    <property type="protein sequence ID" value="GBN58362.1"/>
    <property type="molecule type" value="Genomic_DNA"/>
</dbReference>
<dbReference type="OrthoDB" id="8187225at2759"/>
<gene>
    <name evidence="1" type="ORF">AVEN_71239_1</name>
</gene>
<dbReference type="Proteomes" id="UP000499080">
    <property type="component" value="Unassembled WGS sequence"/>
</dbReference>
<sequence>MNGRSVLHFPLEMLSRIENEHDLLNRINFSDETTFHVSNKVNKHNWRISGSENPHALQEVERNSPKINVWCALSSDTVIGPFLFAETSVTTNIYLDQMKIYAIPTAN</sequence>
<dbReference type="PANTHER" id="PTHR47326">
    <property type="entry name" value="TRANSPOSABLE ELEMENT TC3 TRANSPOSASE-LIKE PROTEIN"/>
    <property type="match status" value="1"/>
</dbReference>
<keyword evidence="2" id="KW-1185">Reference proteome</keyword>
<reference evidence="1 2" key="1">
    <citation type="journal article" date="2019" name="Sci. Rep.">
        <title>Orb-weaving spider Araneus ventricosus genome elucidates the spidroin gene catalogue.</title>
        <authorList>
            <person name="Kono N."/>
            <person name="Nakamura H."/>
            <person name="Ohtoshi R."/>
            <person name="Moran D.A.P."/>
            <person name="Shinohara A."/>
            <person name="Yoshida Y."/>
            <person name="Fujiwara M."/>
            <person name="Mori M."/>
            <person name="Tomita M."/>
            <person name="Arakawa K."/>
        </authorList>
    </citation>
    <scope>NUCLEOTIDE SEQUENCE [LARGE SCALE GENOMIC DNA]</scope>
</reference>
<dbReference type="AlphaFoldDB" id="A0A4Y2Q560"/>
<protein>
    <submittedName>
        <fullName evidence="1">Uncharacterized protein</fullName>
    </submittedName>
</protein>